<dbReference type="InterPro" id="IPR025326">
    <property type="entry name" value="DUF4232"/>
</dbReference>
<gene>
    <name evidence="2" type="ORF">BD833_106192</name>
</gene>
<reference evidence="2 3" key="1">
    <citation type="submission" date="2019-07" db="EMBL/GenBank/DDBJ databases">
        <title>Genomic Encyclopedia of Archaeal and Bacterial Type Strains, Phase II (KMG-II): from individual species to whole genera.</title>
        <authorList>
            <person name="Goeker M."/>
        </authorList>
    </citation>
    <scope>NUCLEOTIDE SEQUENCE [LARGE SCALE GENOMIC DNA]</scope>
    <source>
        <strain evidence="2 3">DSM 46842</strain>
    </source>
</reference>
<keyword evidence="3" id="KW-1185">Reference proteome</keyword>
<evidence type="ECO:0000313" key="3">
    <source>
        <dbReference type="Proteomes" id="UP000322499"/>
    </source>
</evidence>
<accession>A0A5S5CUX4</accession>
<proteinExistence type="predicted"/>
<organism evidence="2 3">
    <name type="scientific">Blastococcus xanthinilyticus</name>
    <dbReference type="NCBI Taxonomy" id="1564164"/>
    <lineage>
        <taxon>Bacteria</taxon>
        <taxon>Bacillati</taxon>
        <taxon>Actinomycetota</taxon>
        <taxon>Actinomycetes</taxon>
        <taxon>Geodermatophilales</taxon>
        <taxon>Geodermatophilaceae</taxon>
        <taxon>Blastococcus</taxon>
    </lineage>
</organism>
<evidence type="ECO:0000259" key="1">
    <source>
        <dbReference type="Pfam" id="PF14016"/>
    </source>
</evidence>
<sequence>MGRLATEDSSAGHRHARIELRNISGGTCQVHGYGGLQLVDQYGQDLPTEQVRVPSPPPETVSVAPGGTVTAQLTWAAIPGEGDEETGPCQPTPATLSVIPPDETQPLAVQWELGPVCQGGRIEQQAYAGG</sequence>
<dbReference type="Pfam" id="PF14016">
    <property type="entry name" value="DUF4232"/>
    <property type="match status" value="1"/>
</dbReference>
<name>A0A5S5CUX4_9ACTN</name>
<comment type="caution">
    <text evidence="2">The sequence shown here is derived from an EMBL/GenBank/DDBJ whole genome shotgun (WGS) entry which is preliminary data.</text>
</comment>
<dbReference type="EMBL" id="VNHW01000006">
    <property type="protein sequence ID" value="TYP87601.1"/>
    <property type="molecule type" value="Genomic_DNA"/>
</dbReference>
<feature type="domain" description="DUF4232" evidence="1">
    <location>
        <begin position="6"/>
        <end position="123"/>
    </location>
</feature>
<dbReference type="Proteomes" id="UP000322499">
    <property type="component" value="Unassembled WGS sequence"/>
</dbReference>
<protein>
    <submittedName>
        <fullName evidence="2">Uncharacterized protein DUF4232</fullName>
    </submittedName>
</protein>
<dbReference type="AlphaFoldDB" id="A0A5S5CUX4"/>
<evidence type="ECO:0000313" key="2">
    <source>
        <dbReference type="EMBL" id="TYP87601.1"/>
    </source>
</evidence>